<dbReference type="Proteomes" id="UP000008467">
    <property type="component" value="Chromosome"/>
</dbReference>
<dbReference type="RefSeq" id="WP_013655327.1">
    <property type="nucleotide sequence ID" value="NC_015275.1"/>
</dbReference>
<protein>
    <submittedName>
        <fullName evidence="2">HNH endonuclease</fullName>
    </submittedName>
</protein>
<dbReference type="Gene3D" id="3.10.490.10">
    <property type="entry name" value="Gamma-glutamyl cyclotransferase-like"/>
    <property type="match status" value="1"/>
</dbReference>
<dbReference type="eggNOG" id="COG2105">
    <property type="taxonomic scope" value="Bacteria"/>
</dbReference>
<dbReference type="eggNOG" id="COG1403">
    <property type="taxonomic scope" value="Bacteria"/>
</dbReference>
<organism evidence="2 3">
    <name type="scientific">Cellulosilyticum lentocellum (strain ATCC 49066 / DSM 5427 / NCIMB 11756 / RHM5)</name>
    <name type="common">Clostridium lentocellum</name>
    <dbReference type="NCBI Taxonomy" id="642492"/>
    <lineage>
        <taxon>Bacteria</taxon>
        <taxon>Bacillati</taxon>
        <taxon>Bacillota</taxon>
        <taxon>Clostridia</taxon>
        <taxon>Lachnospirales</taxon>
        <taxon>Cellulosilyticaceae</taxon>
        <taxon>Cellulosilyticum</taxon>
    </lineage>
</organism>
<dbReference type="GO" id="GO:0004519">
    <property type="term" value="F:endonuclease activity"/>
    <property type="evidence" value="ECO:0007669"/>
    <property type="project" value="UniProtKB-KW"/>
</dbReference>
<dbReference type="EMBL" id="CP002582">
    <property type="protein sequence ID" value="ADZ82026.1"/>
    <property type="molecule type" value="Genomic_DNA"/>
</dbReference>
<dbReference type="SMART" id="SM00507">
    <property type="entry name" value="HNHc"/>
    <property type="match status" value="1"/>
</dbReference>
<dbReference type="KEGG" id="cle:Clole_0275"/>
<keyword evidence="3" id="KW-1185">Reference proteome</keyword>
<dbReference type="CDD" id="cd00085">
    <property type="entry name" value="HNHc"/>
    <property type="match status" value="1"/>
</dbReference>
<dbReference type="AlphaFoldDB" id="F2JIV4"/>
<dbReference type="InterPro" id="IPR002711">
    <property type="entry name" value="HNH"/>
</dbReference>
<reference evidence="2 3" key="1">
    <citation type="journal article" date="2011" name="J. Bacteriol.">
        <title>Complete genome sequence of the cellulose-degrading bacterium Cellulosilyticum lentocellum.</title>
        <authorList>
            <consortium name="US DOE Joint Genome Institute"/>
            <person name="Miller D.A."/>
            <person name="Suen G."/>
            <person name="Bruce D."/>
            <person name="Copeland A."/>
            <person name="Cheng J.F."/>
            <person name="Detter C."/>
            <person name="Goodwin L.A."/>
            <person name="Han C.S."/>
            <person name="Hauser L.J."/>
            <person name="Land M.L."/>
            <person name="Lapidus A."/>
            <person name="Lucas S."/>
            <person name="Meincke L."/>
            <person name="Pitluck S."/>
            <person name="Tapia R."/>
            <person name="Teshima H."/>
            <person name="Woyke T."/>
            <person name="Fox B.G."/>
            <person name="Angert E.R."/>
            <person name="Currie C.R."/>
        </authorList>
    </citation>
    <scope>NUCLEOTIDE SEQUENCE [LARGE SCALE GENOMIC DNA]</scope>
    <source>
        <strain evidence="3">ATCC 49066 / DSM 5427 / NCIMB 11756 / RHM5</strain>
    </source>
</reference>
<evidence type="ECO:0000259" key="1">
    <source>
        <dbReference type="SMART" id="SM00507"/>
    </source>
</evidence>
<dbReference type="GO" id="GO:0003676">
    <property type="term" value="F:nucleic acid binding"/>
    <property type="evidence" value="ECO:0007669"/>
    <property type="project" value="InterPro"/>
</dbReference>
<dbReference type="Gene3D" id="1.10.30.50">
    <property type="match status" value="1"/>
</dbReference>
<name>F2JIV4_CELLD</name>
<accession>F2JIV4</accession>
<proteinExistence type="predicted"/>
<dbReference type="HOGENOM" id="CLU_703371_0_0_9"/>
<gene>
    <name evidence="2" type="ordered locus">Clole_0275</name>
</gene>
<sequence>MNLLLTLNELELLIMAYLRIQLYPITIKRLAEDMDRDKEAVINAILNLKINNYIKQADIDIEENIFWNSDEARYETNEIKRAEIDEFLGYQIKKNSVIIKGNYIWYVTYGADLLYEKFLHYIKGGICQFNHKEYYGCVNQKEPLASRNILIPYEVYIGNSSPSWNYKGVMFLDTHKYGETIGRMYLVTAEQYEEIRDQKGRSSAWYDKEVELGEYLGVPIKTITSKERKVVSVASSKYQRVVEAGIKEAYPEKSEEEVAIYLEKIFTYQVEINHSDETLKAKWQEDLAAAKKLSEEERAKLLQGVPKKPKRIITTTTCLEYNPVVIATRLALAKGKCEKCGQEAPFISALDGMPYLEVHHIKSIAEGGEDTVDNTIALCPNCHKEIHFGRKI</sequence>
<dbReference type="GO" id="GO:0008270">
    <property type="term" value="F:zinc ion binding"/>
    <property type="evidence" value="ECO:0007669"/>
    <property type="project" value="InterPro"/>
</dbReference>
<keyword evidence="2" id="KW-0540">Nuclease</keyword>
<feature type="domain" description="HNH nuclease" evidence="1">
    <location>
        <begin position="326"/>
        <end position="384"/>
    </location>
</feature>
<evidence type="ECO:0000313" key="3">
    <source>
        <dbReference type="Proteomes" id="UP000008467"/>
    </source>
</evidence>
<dbReference type="InterPro" id="IPR003615">
    <property type="entry name" value="HNH_nuc"/>
</dbReference>
<dbReference type="STRING" id="642492.Clole_0275"/>
<keyword evidence="2" id="KW-0378">Hydrolase</keyword>
<evidence type="ECO:0000313" key="2">
    <source>
        <dbReference type="EMBL" id="ADZ82026.1"/>
    </source>
</evidence>
<dbReference type="Pfam" id="PF01844">
    <property type="entry name" value="HNH"/>
    <property type="match status" value="1"/>
</dbReference>
<keyword evidence="2" id="KW-0255">Endonuclease</keyword>